<reference evidence="1 2" key="1">
    <citation type="journal article" date="2019" name="Sci. Rep.">
        <title>Orb-weaving spider Araneus ventricosus genome elucidates the spidroin gene catalogue.</title>
        <authorList>
            <person name="Kono N."/>
            <person name="Nakamura H."/>
            <person name="Ohtoshi R."/>
            <person name="Moran D.A.P."/>
            <person name="Shinohara A."/>
            <person name="Yoshida Y."/>
            <person name="Fujiwara M."/>
            <person name="Mori M."/>
            <person name="Tomita M."/>
            <person name="Arakawa K."/>
        </authorList>
    </citation>
    <scope>NUCLEOTIDE SEQUENCE [LARGE SCALE GENOMIC DNA]</scope>
</reference>
<evidence type="ECO:0000313" key="1">
    <source>
        <dbReference type="EMBL" id="GBN05005.1"/>
    </source>
</evidence>
<gene>
    <name evidence="1" type="ORF">AVEN_264255_1</name>
</gene>
<dbReference type="EMBL" id="BGPR01115767">
    <property type="protein sequence ID" value="GBN05005.1"/>
    <property type="molecule type" value="Genomic_DNA"/>
</dbReference>
<dbReference type="Proteomes" id="UP000499080">
    <property type="component" value="Unassembled WGS sequence"/>
</dbReference>
<accession>A0A4Y2KRN6</accession>
<name>A0A4Y2KRN6_ARAVE</name>
<protein>
    <submittedName>
        <fullName evidence="1">Uncharacterized protein</fullName>
    </submittedName>
</protein>
<organism evidence="1 2">
    <name type="scientific">Araneus ventricosus</name>
    <name type="common">Orbweaver spider</name>
    <name type="synonym">Epeira ventricosa</name>
    <dbReference type="NCBI Taxonomy" id="182803"/>
    <lineage>
        <taxon>Eukaryota</taxon>
        <taxon>Metazoa</taxon>
        <taxon>Ecdysozoa</taxon>
        <taxon>Arthropoda</taxon>
        <taxon>Chelicerata</taxon>
        <taxon>Arachnida</taxon>
        <taxon>Araneae</taxon>
        <taxon>Araneomorphae</taxon>
        <taxon>Entelegynae</taxon>
        <taxon>Araneoidea</taxon>
        <taxon>Araneidae</taxon>
        <taxon>Araneus</taxon>
    </lineage>
</organism>
<comment type="caution">
    <text evidence="1">The sequence shown here is derived from an EMBL/GenBank/DDBJ whole genome shotgun (WGS) entry which is preliminary data.</text>
</comment>
<dbReference type="AlphaFoldDB" id="A0A4Y2KRN6"/>
<sequence length="115" mass="13201">MFRITAVIFSYDKIAKIICSTVDRSVFWEMLRTCCEMLALRSGKVLGLSRLTRCFKCPQRQKSHGLRAGDQGGHRLQRCQLTTRSFVKRFLRVSITQRAMCDGAPSCKKIARVRN</sequence>
<evidence type="ECO:0000313" key="2">
    <source>
        <dbReference type="Proteomes" id="UP000499080"/>
    </source>
</evidence>
<proteinExistence type="predicted"/>
<keyword evidence="2" id="KW-1185">Reference proteome</keyword>